<dbReference type="EMBL" id="PTIY01000001">
    <property type="protein sequence ID" value="PPK73744.1"/>
    <property type="molecule type" value="Genomic_DNA"/>
</dbReference>
<dbReference type="PROSITE" id="PS51257">
    <property type="entry name" value="PROKAR_LIPOPROTEIN"/>
    <property type="match status" value="1"/>
</dbReference>
<name>A0A2S6H8D7_9GAMM</name>
<evidence type="ECO:0000256" key="8">
    <source>
        <dbReference type="ARBA" id="ARBA00065734"/>
    </source>
</evidence>
<dbReference type="SUPFAM" id="SSF51905">
    <property type="entry name" value="FAD/NAD(P)-binding domain"/>
    <property type="match status" value="1"/>
</dbReference>
<evidence type="ECO:0000256" key="1">
    <source>
        <dbReference type="ARBA" id="ARBA00001974"/>
    </source>
</evidence>
<dbReference type="OrthoDB" id="9769565at2"/>
<evidence type="ECO:0000256" key="7">
    <source>
        <dbReference type="ARBA" id="ARBA00023033"/>
    </source>
</evidence>
<evidence type="ECO:0000256" key="3">
    <source>
        <dbReference type="ARBA" id="ARBA00005349"/>
    </source>
</evidence>
<dbReference type="NCBIfam" id="TIGR01988">
    <property type="entry name" value="Ubi-OHases"/>
    <property type="match status" value="1"/>
</dbReference>
<gene>
    <name evidence="10" type="ORF">B0F88_101275</name>
</gene>
<reference evidence="10 11" key="1">
    <citation type="submission" date="2018-02" db="EMBL/GenBank/DDBJ databases">
        <title>Subsurface microbial communities from deep shales in Ohio and West Virginia, USA.</title>
        <authorList>
            <person name="Wrighton K."/>
        </authorList>
    </citation>
    <scope>NUCLEOTIDE SEQUENCE [LARGE SCALE GENOMIC DNA]</scope>
    <source>
        <strain evidence="10 11">OWC-G53F</strain>
    </source>
</reference>
<dbReference type="InterPro" id="IPR051205">
    <property type="entry name" value="UbiH/COQ6_monooxygenase"/>
</dbReference>
<accession>A0A2S6H8D7</accession>
<dbReference type="Pfam" id="PF01494">
    <property type="entry name" value="FAD_binding_3"/>
    <property type="match status" value="1"/>
</dbReference>
<feature type="domain" description="FAD-binding" evidence="9">
    <location>
        <begin position="5"/>
        <end position="324"/>
    </location>
</feature>
<dbReference type="Gene3D" id="3.50.50.60">
    <property type="entry name" value="FAD/NAD(P)-binding domain"/>
    <property type="match status" value="2"/>
</dbReference>
<dbReference type="UniPathway" id="UPA00232"/>
<dbReference type="RefSeq" id="WP_104422133.1">
    <property type="nucleotide sequence ID" value="NZ_PTIY01000001.1"/>
</dbReference>
<dbReference type="PRINTS" id="PR00420">
    <property type="entry name" value="RNGMNOXGNASE"/>
</dbReference>
<evidence type="ECO:0000256" key="5">
    <source>
        <dbReference type="ARBA" id="ARBA00022827"/>
    </source>
</evidence>
<keyword evidence="5" id="KW-0274">FAD</keyword>
<dbReference type="AlphaFoldDB" id="A0A2S6H8D7"/>
<dbReference type="GO" id="GO:0004497">
    <property type="term" value="F:monooxygenase activity"/>
    <property type="evidence" value="ECO:0007669"/>
    <property type="project" value="UniProtKB-KW"/>
</dbReference>
<dbReference type="InterPro" id="IPR002938">
    <property type="entry name" value="FAD-bd"/>
</dbReference>
<evidence type="ECO:0000256" key="2">
    <source>
        <dbReference type="ARBA" id="ARBA00004749"/>
    </source>
</evidence>
<dbReference type="InterPro" id="IPR018168">
    <property type="entry name" value="Ubi_Hdrlase_CS"/>
</dbReference>
<dbReference type="PANTHER" id="PTHR43876:SF7">
    <property type="entry name" value="UBIQUINONE BIOSYNTHESIS MONOOXYGENASE COQ6, MITOCHONDRIAL"/>
    <property type="match status" value="1"/>
</dbReference>
<keyword evidence="11" id="KW-1185">Reference proteome</keyword>
<evidence type="ECO:0000259" key="9">
    <source>
        <dbReference type="Pfam" id="PF01494"/>
    </source>
</evidence>
<dbReference type="FunFam" id="3.50.50.60:FF:000021">
    <property type="entry name" value="Ubiquinone biosynthesis monooxygenase COQ6"/>
    <property type="match status" value="1"/>
</dbReference>
<comment type="subunit">
    <text evidence="8">Component of the Ubi complex metabolon, which regroups five ubiquinone biosynthesis proteins (UbiE, UbiF, UbiG, UbiH and UbiI) and two accessory factors (UbiK and the lipid-binding protein UbiJ).</text>
</comment>
<evidence type="ECO:0000256" key="4">
    <source>
        <dbReference type="ARBA" id="ARBA00022630"/>
    </source>
</evidence>
<dbReference type="GO" id="GO:0016705">
    <property type="term" value="F:oxidoreductase activity, acting on paired donors, with incorporation or reduction of molecular oxygen"/>
    <property type="evidence" value="ECO:0007669"/>
    <property type="project" value="InterPro"/>
</dbReference>
<keyword evidence="6" id="KW-0560">Oxidoreductase</keyword>
<dbReference type="Proteomes" id="UP000238071">
    <property type="component" value="Unassembled WGS sequence"/>
</dbReference>
<keyword evidence="4" id="KW-0285">Flavoprotein</keyword>
<organism evidence="10 11">
    <name type="scientific">Methylobacter tundripaludum</name>
    <dbReference type="NCBI Taxonomy" id="173365"/>
    <lineage>
        <taxon>Bacteria</taxon>
        <taxon>Pseudomonadati</taxon>
        <taxon>Pseudomonadota</taxon>
        <taxon>Gammaproteobacteria</taxon>
        <taxon>Methylococcales</taxon>
        <taxon>Methylococcaceae</taxon>
        <taxon>Methylobacter</taxon>
    </lineage>
</organism>
<dbReference type="InterPro" id="IPR010971">
    <property type="entry name" value="UbiH/COQ6"/>
</dbReference>
<protein>
    <submittedName>
        <fullName evidence="10">2-octaprenyl-6-methoxyphenol hydroxylase /2-octaprenyl-3-methyl-6-methoxy-1,4-benzoquinol hydroxylase</fullName>
    </submittedName>
</protein>
<comment type="pathway">
    <text evidence="2">Cofactor biosynthesis; ubiquinone biosynthesis.</text>
</comment>
<sequence>MTERYEVIVCGGGMVGAATACALAQGGVKVALLERFNPERQWPPEPIDIRVSALTKASQNILESVGAWPGMVRRGICAYRDMRVWDAAADGELHFDCADTEFNELGHLVENRVTVAALWDVLDTLPSATCITPAKVVDMQLNDSGRQLRLEDGRILEADLVIAADGRDSALRTMAGIEITGWDYHQDGLVATVSTEKSHQFTAWQRFLDEGPLAFLPLKNGQCSIVWTLSSETAKNHLALADQDFLQALEQASGGILGKMLDVGPRAAFPLRFQYANRYIDQRFALCGDAAHAMHPLAGQGVNAGLLDAAAIAELVIQTKREKRPLSGSRFLRRYERWRKGDNLMMMASMDVLNKAYGMNAEPLIRLRSAGMNLINHSAVVKAYFNNYAMGLRDDLPSLAKGRICW</sequence>
<dbReference type="GO" id="GO:0006744">
    <property type="term" value="P:ubiquinone biosynthetic process"/>
    <property type="evidence" value="ECO:0007669"/>
    <property type="project" value="UniProtKB-UniPathway"/>
</dbReference>
<dbReference type="InterPro" id="IPR036188">
    <property type="entry name" value="FAD/NAD-bd_sf"/>
</dbReference>
<dbReference type="PANTHER" id="PTHR43876">
    <property type="entry name" value="UBIQUINONE BIOSYNTHESIS MONOOXYGENASE COQ6, MITOCHONDRIAL"/>
    <property type="match status" value="1"/>
</dbReference>
<keyword evidence="7" id="KW-0503">Monooxygenase</keyword>
<comment type="cofactor">
    <cofactor evidence="1">
        <name>FAD</name>
        <dbReference type="ChEBI" id="CHEBI:57692"/>
    </cofactor>
</comment>
<evidence type="ECO:0000313" key="10">
    <source>
        <dbReference type="EMBL" id="PPK73744.1"/>
    </source>
</evidence>
<dbReference type="GO" id="GO:0110142">
    <property type="term" value="C:ubiquinone biosynthesis complex"/>
    <property type="evidence" value="ECO:0007669"/>
    <property type="project" value="UniProtKB-ARBA"/>
</dbReference>
<evidence type="ECO:0000313" key="11">
    <source>
        <dbReference type="Proteomes" id="UP000238071"/>
    </source>
</evidence>
<comment type="caution">
    <text evidence="10">The sequence shown here is derived from an EMBL/GenBank/DDBJ whole genome shotgun (WGS) entry which is preliminary data.</text>
</comment>
<dbReference type="GO" id="GO:0071949">
    <property type="term" value="F:FAD binding"/>
    <property type="evidence" value="ECO:0007669"/>
    <property type="project" value="InterPro"/>
</dbReference>
<proteinExistence type="inferred from homology"/>
<evidence type="ECO:0000256" key="6">
    <source>
        <dbReference type="ARBA" id="ARBA00023002"/>
    </source>
</evidence>
<comment type="similarity">
    <text evidence="3">Belongs to the UbiH/COQ6 family.</text>
</comment>
<dbReference type="PROSITE" id="PS01304">
    <property type="entry name" value="UBIH"/>
    <property type="match status" value="1"/>
</dbReference>